<dbReference type="EMBL" id="PVTE01000005">
    <property type="protein sequence ID" value="PRY42045.1"/>
    <property type="molecule type" value="Genomic_DNA"/>
</dbReference>
<dbReference type="PANTHER" id="PTHR46401:SF2">
    <property type="entry name" value="GLYCOSYLTRANSFERASE WBBK-RELATED"/>
    <property type="match status" value="1"/>
</dbReference>
<evidence type="ECO:0000313" key="4">
    <source>
        <dbReference type="EMBL" id="PRY42045.1"/>
    </source>
</evidence>
<keyword evidence="1 4" id="KW-0808">Transferase</keyword>
<dbReference type="AlphaFoldDB" id="A0A2T0T8Q0"/>
<evidence type="ECO:0000313" key="5">
    <source>
        <dbReference type="Proteomes" id="UP000238375"/>
    </source>
</evidence>
<dbReference type="OrthoDB" id="9801609at2"/>
<name>A0A2T0T8Q0_9BACT</name>
<dbReference type="Proteomes" id="UP000238375">
    <property type="component" value="Unassembled WGS sequence"/>
</dbReference>
<organism evidence="4 5">
    <name type="scientific">Spirosoma oryzae</name>
    <dbReference type="NCBI Taxonomy" id="1469603"/>
    <lineage>
        <taxon>Bacteria</taxon>
        <taxon>Pseudomonadati</taxon>
        <taxon>Bacteroidota</taxon>
        <taxon>Cytophagia</taxon>
        <taxon>Cytophagales</taxon>
        <taxon>Cytophagaceae</taxon>
        <taxon>Spirosoma</taxon>
    </lineage>
</organism>
<dbReference type="Gene3D" id="3.40.50.2000">
    <property type="entry name" value="Glycogen Phosphorylase B"/>
    <property type="match status" value="2"/>
</dbReference>
<evidence type="ECO:0000256" key="1">
    <source>
        <dbReference type="ARBA" id="ARBA00022679"/>
    </source>
</evidence>
<dbReference type="PANTHER" id="PTHR46401">
    <property type="entry name" value="GLYCOSYLTRANSFERASE WBBK-RELATED"/>
    <property type="match status" value="1"/>
</dbReference>
<evidence type="ECO:0000259" key="2">
    <source>
        <dbReference type="Pfam" id="PF00534"/>
    </source>
</evidence>
<dbReference type="RefSeq" id="WP_106137237.1">
    <property type="nucleotide sequence ID" value="NZ_PVTE01000005.1"/>
</dbReference>
<protein>
    <submittedName>
        <fullName evidence="4">Glycosyltransferase involved in cell wall biosynthesis</fullName>
    </submittedName>
</protein>
<dbReference type="InterPro" id="IPR028098">
    <property type="entry name" value="Glyco_trans_4-like_N"/>
</dbReference>
<dbReference type="GO" id="GO:0009103">
    <property type="term" value="P:lipopolysaccharide biosynthetic process"/>
    <property type="evidence" value="ECO:0007669"/>
    <property type="project" value="TreeGrafter"/>
</dbReference>
<evidence type="ECO:0000259" key="3">
    <source>
        <dbReference type="Pfam" id="PF13439"/>
    </source>
</evidence>
<dbReference type="Pfam" id="PF00534">
    <property type="entry name" value="Glycos_transf_1"/>
    <property type="match status" value="1"/>
</dbReference>
<feature type="domain" description="Glycosyl transferase family 1" evidence="2">
    <location>
        <begin position="158"/>
        <end position="309"/>
    </location>
</feature>
<dbReference type="InterPro" id="IPR001296">
    <property type="entry name" value="Glyco_trans_1"/>
</dbReference>
<keyword evidence="5" id="KW-1185">Reference proteome</keyword>
<proteinExistence type="predicted"/>
<reference evidence="4 5" key="1">
    <citation type="submission" date="2018-03" db="EMBL/GenBank/DDBJ databases">
        <title>Genomic Encyclopedia of Archaeal and Bacterial Type Strains, Phase II (KMG-II): from individual species to whole genera.</title>
        <authorList>
            <person name="Goeker M."/>
        </authorList>
    </citation>
    <scope>NUCLEOTIDE SEQUENCE [LARGE SCALE GENOMIC DNA]</scope>
    <source>
        <strain evidence="4 5">DSM 28354</strain>
    </source>
</reference>
<accession>A0A2T0T8Q0</accession>
<gene>
    <name evidence="4" type="ORF">CLV58_105248</name>
</gene>
<comment type="caution">
    <text evidence="4">The sequence shown here is derived from an EMBL/GenBank/DDBJ whole genome shotgun (WGS) entry which is preliminary data.</text>
</comment>
<dbReference type="SUPFAM" id="SSF53756">
    <property type="entry name" value="UDP-Glycosyltransferase/glycogen phosphorylase"/>
    <property type="match status" value="1"/>
</dbReference>
<dbReference type="GO" id="GO:0016757">
    <property type="term" value="F:glycosyltransferase activity"/>
    <property type="evidence" value="ECO:0007669"/>
    <property type="project" value="InterPro"/>
</dbReference>
<sequence length="334" mass="38021">MRITYLFRSPGTGHSIETLFATVRQAVGEQTGTVPNAVYLPRISRGLREVWHNLRFIRRQRFDGVIHVTGDVHYAVLALPASRTVLTIHDCIPLERFRHSPLRYAFFWLFWYYLPIRRASVVTAISEKTRRDLRRYLGRIADKIVIVPNAVNPAFRPQSKPFSTEKPVLLQIGTAPHKNVARLLDALKHIPCTLLLLGPIAPDLRDRLRGSGIDYESYQHLDLADVVALYVRADVVTFASTYEGFGMPIAEANRVGRVVLTSAIAPLRDVADGAAHLVDPTDTEAIRQGIRQLIDDDVYRQQLIEAGYRNARRFAPDTIASRYREQYQRLIPHH</sequence>
<dbReference type="CDD" id="cd03809">
    <property type="entry name" value="GT4_MtfB-like"/>
    <property type="match status" value="1"/>
</dbReference>
<dbReference type="Pfam" id="PF13439">
    <property type="entry name" value="Glyco_transf_4"/>
    <property type="match status" value="1"/>
</dbReference>
<feature type="domain" description="Glycosyltransferase subfamily 4-like N-terminal" evidence="3">
    <location>
        <begin position="32"/>
        <end position="154"/>
    </location>
</feature>